<dbReference type="Pfam" id="PF16403">
    <property type="entry name" value="Bact_surface_Ig-like"/>
    <property type="match status" value="2"/>
</dbReference>
<evidence type="ECO:0000256" key="2">
    <source>
        <dbReference type="ARBA" id="ARBA00022614"/>
    </source>
</evidence>
<dbReference type="InterPro" id="IPR032675">
    <property type="entry name" value="LRR_dom_sf"/>
</dbReference>
<feature type="domain" description="Pesticidal crystal protein Cry22Aa Ig-like" evidence="6">
    <location>
        <begin position="292"/>
        <end position="362"/>
    </location>
</feature>
<dbReference type="PANTHER" id="PTHR46652:SF3">
    <property type="entry name" value="LEUCINE-RICH REPEAT-CONTAINING PROTEIN 9"/>
    <property type="match status" value="1"/>
</dbReference>
<dbReference type="Gene3D" id="2.60.40.1220">
    <property type="match status" value="1"/>
</dbReference>
<dbReference type="InterPro" id="IPR014755">
    <property type="entry name" value="Cu-Rt/internalin_Ig-like"/>
</dbReference>
<accession>A0ABN6ZAK6</accession>
<feature type="domain" description="Pesticidal crystal protein Cry22Aa Ig-like" evidence="6">
    <location>
        <begin position="378"/>
        <end position="444"/>
    </location>
</feature>
<organism evidence="7 8">
    <name type="scientific">Turicibacter faecis</name>
    <dbReference type="NCBI Taxonomy" id="2963365"/>
    <lineage>
        <taxon>Bacteria</taxon>
        <taxon>Bacillati</taxon>
        <taxon>Bacillota</taxon>
        <taxon>Erysipelotrichia</taxon>
        <taxon>Erysipelotrichales</taxon>
        <taxon>Turicibacteraceae</taxon>
        <taxon>Turicibacter</taxon>
    </lineage>
</organism>
<dbReference type="InterPro" id="IPR025875">
    <property type="entry name" value="Leu-rich_rpt_4"/>
</dbReference>
<dbReference type="Gene3D" id="2.60.40.10">
    <property type="entry name" value="Immunoglobulins"/>
    <property type="match status" value="2"/>
</dbReference>
<keyword evidence="3 5" id="KW-0732">Signal</keyword>
<evidence type="ECO:0000256" key="4">
    <source>
        <dbReference type="ARBA" id="ARBA00022737"/>
    </source>
</evidence>
<dbReference type="PROSITE" id="PS51450">
    <property type="entry name" value="LRR"/>
    <property type="match status" value="4"/>
</dbReference>
<keyword evidence="8" id="KW-1185">Reference proteome</keyword>
<evidence type="ECO:0000259" key="6">
    <source>
        <dbReference type="Pfam" id="PF16403"/>
    </source>
</evidence>
<name>A0ABN6ZAK6_9FIRM</name>
<evidence type="ECO:0000256" key="1">
    <source>
        <dbReference type="ARBA" id="ARBA00009432"/>
    </source>
</evidence>
<dbReference type="RefSeq" id="WP_161831019.1">
    <property type="nucleotide sequence ID" value="NZ_AP028127.1"/>
</dbReference>
<keyword evidence="2" id="KW-0433">Leucine-rich repeat</keyword>
<reference evidence="7" key="1">
    <citation type="journal article" date="2024" name="Int. J. Syst. Evol. Microbiol.">
        <title>Turicibacter faecis sp. nov., isolated from faeces of heart failure mouse model.</title>
        <authorList>
            <person name="Imamura Y."/>
            <person name="Motooka D."/>
            <person name="Nakajima Y."/>
            <person name="Ito S."/>
            <person name="Kitakaze M."/>
            <person name="Iida T."/>
            <person name="Nakamura S."/>
        </authorList>
    </citation>
    <scope>NUCLEOTIDE SEQUENCE</scope>
    <source>
        <strain evidence="7">TC023</strain>
    </source>
</reference>
<feature type="signal peptide" evidence="5">
    <location>
        <begin position="1"/>
        <end position="24"/>
    </location>
</feature>
<dbReference type="SMART" id="SM00365">
    <property type="entry name" value="LRR_SD22"/>
    <property type="match status" value="4"/>
</dbReference>
<feature type="chain" id="PRO_5047440563" description="Pesticidal crystal protein Cry22Aa Ig-like domain-containing protein" evidence="5">
    <location>
        <begin position="25"/>
        <end position="455"/>
    </location>
</feature>
<dbReference type="InterPro" id="IPR050836">
    <property type="entry name" value="SDS22/Internalin_LRR"/>
</dbReference>
<dbReference type="Proteomes" id="UP001432099">
    <property type="component" value="Chromosome"/>
</dbReference>
<dbReference type="InterPro" id="IPR032179">
    <property type="entry name" value="Cry22Aa_Ig-like"/>
</dbReference>
<keyword evidence="4" id="KW-0677">Repeat</keyword>
<evidence type="ECO:0000256" key="3">
    <source>
        <dbReference type="ARBA" id="ARBA00022729"/>
    </source>
</evidence>
<comment type="similarity">
    <text evidence="1">Belongs to the internalin family.</text>
</comment>
<dbReference type="EMBL" id="AP028127">
    <property type="protein sequence ID" value="BEH90079.1"/>
    <property type="molecule type" value="Genomic_DNA"/>
</dbReference>
<sequence>MRKRLLLMTSLISFLFISSLNVYASEFIEFPDERLEVAILEEMGKKENDKISVAEAQKVQFLPLSNKGIQNLEGIQYFENVNHLQLGFNQLTDITPLHKLDNLNILDLQGNQLEDISPLEGLEHLVSLNLNGNNLGTLESLTKIHGLGYLYVNNNQIKDISPTAHLEKLDVFDYSGNQVSDISCLTRYHELRYGDLTKQQIVLPTQKVKKGSDVIIDNPIKTVEGGVEDITVKNGIYDESTNQIMIENVTEDQTVEYAFEATIDYPKYGGKIDFTGTVTMDIQTTLGGLPILYGVDDIEIPYGKEFDLLEGVTAQDAEGVDLTEQIVVEGEIDVFTAGDYEIIYRVTDSEGQIETVHRLVTVATPVIGNQSPVINAQNRIVNKGDSFNPLEGVTAMDEEDGELTANIEVINNTVNVNEIGIYEVTYRVQDSNGATTIITVDVEVHDIPTTGFSLF</sequence>
<dbReference type="InterPro" id="IPR013783">
    <property type="entry name" value="Ig-like_fold"/>
</dbReference>
<protein>
    <recommendedName>
        <fullName evidence="6">Pesticidal crystal protein Cry22Aa Ig-like domain-containing protein</fullName>
    </recommendedName>
</protein>
<evidence type="ECO:0000256" key="5">
    <source>
        <dbReference type="SAM" id="SignalP"/>
    </source>
</evidence>
<dbReference type="PANTHER" id="PTHR46652">
    <property type="entry name" value="LEUCINE-RICH REPEAT AND IQ DOMAIN-CONTAINING PROTEIN 1-RELATED"/>
    <property type="match status" value="1"/>
</dbReference>
<dbReference type="SUPFAM" id="SSF52058">
    <property type="entry name" value="L domain-like"/>
    <property type="match status" value="1"/>
</dbReference>
<dbReference type="Pfam" id="PF12799">
    <property type="entry name" value="LRR_4"/>
    <property type="match status" value="1"/>
</dbReference>
<dbReference type="InterPro" id="IPR001611">
    <property type="entry name" value="Leu-rich_rpt"/>
</dbReference>
<proteinExistence type="inferred from homology"/>
<gene>
    <name evidence="7" type="ORF">T23_01810</name>
</gene>
<evidence type="ECO:0000313" key="8">
    <source>
        <dbReference type="Proteomes" id="UP001432099"/>
    </source>
</evidence>
<evidence type="ECO:0000313" key="7">
    <source>
        <dbReference type="EMBL" id="BEH90079.1"/>
    </source>
</evidence>
<dbReference type="Gene3D" id="3.80.10.10">
    <property type="entry name" value="Ribonuclease Inhibitor"/>
    <property type="match status" value="1"/>
</dbReference>